<protein>
    <submittedName>
        <fullName evidence="2">Uncharacterized protein</fullName>
    </submittedName>
</protein>
<reference evidence="2" key="1">
    <citation type="submission" date="2024-06" db="EMBL/GenBank/DDBJ databases">
        <authorList>
            <person name="Li T."/>
            <person name="Gao R."/>
        </authorList>
    </citation>
    <scope>NUCLEOTIDE SEQUENCE</scope>
    <source>
        <strain evidence="2">ZPR3</strain>
        <plasmid evidence="2">unnamed5</plasmid>
    </source>
</reference>
<evidence type="ECO:0000313" key="2">
    <source>
        <dbReference type="EMBL" id="XBT98097.1"/>
    </source>
</evidence>
<feature type="signal peptide" evidence="1">
    <location>
        <begin position="1"/>
        <end position="19"/>
    </location>
</feature>
<gene>
    <name evidence="2" type="ORF">ABM479_35230</name>
</gene>
<keyword evidence="2" id="KW-0614">Plasmid</keyword>
<name>A0AAU7S6V3_9HYPH</name>
<organism evidence="2">
    <name type="scientific">Rhizobium sp. ZPR3</name>
    <dbReference type="NCBI Taxonomy" id="3158967"/>
    <lineage>
        <taxon>Bacteria</taxon>
        <taxon>Pseudomonadati</taxon>
        <taxon>Pseudomonadota</taxon>
        <taxon>Alphaproteobacteria</taxon>
        <taxon>Hyphomicrobiales</taxon>
        <taxon>Rhizobiaceae</taxon>
        <taxon>Rhizobium/Agrobacterium group</taxon>
        <taxon>Rhizobium</taxon>
    </lineage>
</organism>
<proteinExistence type="predicted"/>
<dbReference type="AlphaFoldDB" id="A0AAU7S6V3"/>
<evidence type="ECO:0000256" key="1">
    <source>
        <dbReference type="SAM" id="SignalP"/>
    </source>
</evidence>
<feature type="chain" id="PRO_5043638822" evidence="1">
    <location>
        <begin position="20"/>
        <end position="128"/>
    </location>
</feature>
<dbReference type="EMBL" id="CP157965">
    <property type="protein sequence ID" value="XBT98097.1"/>
    <property type="molecule type" value="Genomic_DNA"/>
</dbReference>
<accession>A0AAU7S6V3</accession>
<geneLocation type="plasmid" evidence="2">
    <name>unnamed5</name>
</geneLocation>
<dbReference type="RefSeq" id="WP_349963376.1">
    <property type="nucleotide sequence ID" value="NZ_CP157965.1"/>
</dbReference>
<sequence>MFRILFLIAAIVTCSNAVAGDNKSANPFSNHQVNEKRERQENLFRCAAAYGIWMKIAEEKKEADNAQRYTARFEKLSKDAQNSFAALGKGENEADNHLQKHVDTLVKFATSDGHVLPAIKTFCDREFP</sequence>
<keyword evidence="1" id="KW-0732">Signal</keyword>